<dbReference type="PANTHER" id="PTHR34136:SF1">
    <property type="entry name" value="UDP-N-ACETYL-D-MANNOSAMINURONIC ACID TRANSFERASE"/>
    <property type="match status" value="1"/>
</dbReference>
<dbReference type="PANTHER" id="PTHR34136">
    <property type="match status" value="1"/>
</dbReference>
<reference evidence="4" key="1">
    <citation type="journal article" date="2014" name="Front. Microbiol.">
        <title>High frequency of phylogenetically diverse reductive dehalogenase-homologous genes in deep subseafloor sedimentary metagenomes.</title>
        <authorList>
            <person name="Kawai M."/>
            <person name="Futagami T."/>
            <person name="Toyoda A."/>
            <person name="Takaki Y."/>
            <person name="Nishi S."/>
            <person name="Hori S."/>
            <person name="Arai W."/>
            <person name="Tsubouchi T."/>
            <person name="Morono Y."/>
            <person name="Uchiyama I."/>
            <person name="Ito T."/>
            <person name="Fujiyama A."/>
            <person name="Inagaki F."/>
            <person name="Takami H."/>
        </authorList>
    </citation>
    <scope>NUCLEOTIDE SEQUENCE</scope>
    <source>
        <strain evidence="4">Expedition CK06-06</strain>
    </source>
</reference>
<protein>
    <recommendedName>
        <fullName evidence="5">Glycosyltransferase</fullName>
    </recommendedName>
</protein>
<evidence type="ECO:0000256" key="1">
    <source>
        <dbReference type="ARBA" id="ARBA00022676"/>
    </source>
</evidence>
<evidence type="ECO:0000256" key="3">
    <source>
        <dbReference type="SAM" id="Phobius"/>
    </source>
</evidence>
<feature type="transmembrane region" description="Helical" evidence="3">
    <location>
        <begin position="114"/>
        <end position="135"/>
    </location>
</feature>
<feature type="non-terminal residue" evidence="4">
    <location>
        <position position="1"/>
    </location>
</feature>
<proteinExistence type="predicted"/>
<dbReference type="GO" id="GO:0016758">
    <property type="term" value="F:hexosyltransferase activity"/>
    <property type="evidence" value="ECO:0007669"/>
    <property type="project" value="TreeGrafter"/>
</dbReference>
<evidence type="ECO:0000256" key="2">
    <source>
        <dbReference type="ARBA" id="ARBA00022679"/>
    </source>
</evidence>
<accession>X1PIY8</accession>
<comment type="caution">
    <text evidence="4">The sequence shown here is derived from an EMBL/GenBank/DDBJ whole genome shotgun (WGS) entry which is preliminary data.</text>
</comment>
<sequence>EILEELVNKLSRNFPGLKIVGAYPSPLASEENRKIVKEINQKKPDVLWVGLGLPWQERWISEHKDRLKVPVIIGVGAAFDFLSGKVKRAPAWIGDRGLEWLWRLVHEPRNWPRIFLGGLFLYGPKFIFLVLSELISRKLRKR</sequence>
<dbReference type="Pfam" id="PF03808">
    <property type="entry name" value="Glyco_tran_WecG"/>
    <property type="match status" value="1"/>
</dbReference>
<dbReference type="CDD" id="cd06533">
    <property type="entry name" value="Glyco_transf_WecG_TagA"/>
    <property type="match status" value="1"/>
</dbReference>
<keyword evidence="1" id="KW-0328">Glycosyltransferase</keyword>
<gene>
    <name evidence="4" type="ORF">S06H3_55164</name>
</gene>
<keyword evidence="3" id="KW-0472">Membrane</keyword>
<evidence type="ECO:0008006" key="5">
    <source>
        <dbReference type="Google" id="ProtNLM"/>
    </source>
</evidence>
<organism evidence="4">
    <name type="scientific">marine sediment metagenome</name>
    <dbReference type="NCBI Taxonomy" id="412755"/>
    <lineage>
        <taxon>unclassified sequences</taxon>
        <taxon>metagenomes</taxon>
        <taxon>ecological metagenomes</taxon>
    </lineage>
</organism>
<keyword evidence="3" id="KW-0812">Transmembrane</keyword>
<evidence type="ECO:0000313" key="4">
    <source>
        <dbReference type="EMBL" id="GAI56277.1"/>
    </source>
</evidence>
<keyword evidence="2" id="KW-0808">Transferase</keyword>
<dbReference type="NCBIfam" id="TIGR00696">
    <property type="entry name" value="wecG_tagA_cpsF"/>
    <property type="match status" value="1"/>
</dbReference>
<name>X1PIY8_9ZZZZ</name>
<dbReference type="EMBL" id="BARV01035342">
    <property type="protein sequence ID" value="GAI56277.1"/>
    <property type="molecule type" value="Genomic_DNA"/>
</dbReference>
<dbReference type="InterPro" id="IPR004629">
    <property type="entry name" value="WecG_TagA_CpsF"/>
</dbReference>
<keyword evidence="3" id="KW-1133">Transmembrane helix</keyword>
<dbReference type="AlphaFoldDB" id="X1PIY8"/>